<sequence length="1445" mass="168563">MAKGRQFNARRRGGDVHNVMAISADRITEIARKYWAPYTTNHAPFDPKIVTEIYEKEVAGSNFSQRKVVLLEFSHYLEAYLWKNFSPENSSNSYILSIVIMVNEKFRERIPAWQCFVDNPEHFPAFFRRVMEMTLDEENFTFFEQTSILLFLVNCFNSVEIDLIRQQIVKLCSLSIWINLLPSQRNALFASSPKLKKYWTKMEQKLEKMSDEEKSAFDYNRRFLWRMLQRFKRIVDWLDDTNTEFDADAVVYCERFLEFIIDLESLLTTRRFFNALLLASHLVIHCTLSDFIQGEFGSLFCQLVTMVKFYSRFEIDDVTGQPLTNQEMTKRHYDHVTRLQKAAFKYFRDSMQDFFLLSVQTVDTRATLHKMLEDVSEEDLYKFAEFLHLVPKPEEKEQCDNYCRYDKTYLMEIIIFHCERRPNQLQQLNEQPLYPSEKVVWDENLVPYDEYDGESVLALNKLNLQFLTLHDYLLRNFNLFQLESTYEIRQDIEDVLIRMKPWQHESLENEVVWGGWARMALPLSGVKIVNVGKPPLGHRAPSDVKMDVVINLPKRMDLRQEWEGLRKHDVLFLITVAPTQEVGTRFDPRKPFKDQIKVAAIRGCEIDGLIGPDGRIAEEMEMHDVLKQLTGDSRTYRVSLDPNQYFLDTISGDTQVYFNFNLIIRRDPKTNNFKAVLSTIRQLLNTECVVPDWLHDLILGYGEPDSAHYSKNPNVIATLDLNDTFLSLTHVEEAFPGAKLNTEKVDPNLKNPLFRLTFKEFVPQHDLPEDERDKSIVVETYRYPTRGPYPNLEPKRSTIHFTPMQVEAIKSGMQPGLTIVVGPPGTGKTDVAVQIVSNIYHNWPEQRTLLVTHSNQALNQLFEKIMALDIDERHLLRLGHGTETLETEKDFSRYGRVNYVLAERLSLLKEVERLKNSMNEQGDVGYSCETAGHFYRYTVVREWDYFLERIDTEEAKSDLGSISKNFPFHPFFANAPQPLFKSENYEEDLEQAHCCWRYIKNIFSKLEEFRAFELLRNGRDRTEYLLVKEAKIIAMTCTHAALRRSDLVALGFRYDNIIMEEAAQILEVETFIPLLLQDPHDGRNRLKRWIMIGDHHQLPPIVQNVAFQKYCNMEQSLFARFVRLGVPHMQLDAQGRARPEIAALYNWRYKNLSDLPHVSWLPQFMTINPGFLYNFQLIDVPDFNGVGENTPSPYFYQNLGEAEYVVALFTYMRILGYPAEKISIITTYNGQASLLNDVVRKRCADNPLIGSPNKISTVDKFQGQQNDYIILSLVRTKHVGHIRDVRRLVVALSRARLGLYVLGRASLFRNCYELTPAFNILCQRPTTLRLVPTEVYSKPRTMNEAPPMNPIEIYDTEHMTQFVHEFYLSNLNFLRAKYEADNPRIPTPPPAPAREELEPKKPRENLAETTVQSTPKVTSKDKEEAEQQIIFEAVDFEKLENIPKP</sequence>
<keyword evidence="1" id="KW-0539">Nucleus</keyword>
<dbReference type="PANTHER" id="PTHR10887">
    <property type="entry name" value="DNA2/NAM7 HELICASE FAMILY"/>
    <property type="match status" value="1"/>
</dbReference>
<feature type="domain" description="DNA2/NAM7 helicase-like C-terminal" evidence="4">
    <location>
        <begin position="1113"/>
        <end position="1305"/>
    </location>
</feature>
<comment type="similarity">
    <text evidence="1">Belongs to the CWF11 family.</text>
</comment>
<accession>A0A914DXT2</accession>
<organism evidence="8 9">
    <name type="scientific">Acrobeloides nanus</name>
    <dbReference type="NCBI Taxonomy" id="290746"/>
    <lineage>
        <taxon>Eukaryota</taxon>
        <taxon>Metazoa</taxon>
        <taxon>Ecdysozoa</taxon>
        <taxon>Nematoda</taxon>
        <taxon>Chromadorea</taxon>
        <taxon>Rhabditida</taxon>
        <taxon>Tylenchina</taxon>
        <taxon>Cephalobomorpha</taxon>
        <taxon>Cephaloboidea</taxon>
        <taxon>Cephalobidae</taxon>
        <taxon>Acrobeloides</taxon>
    </lineage>
</organism>
<dbReference type="Pfam" id="PF16399">
    <property type="entry name" value="Aquarius_N_1st"/>
    <property type="match status" value="1"/>
</dbReference>
<keyword evidence="1" id="KW-0507">mRNA processing</keyword>
<protein>
    <submittedName>
        <fullName evidence="9">Intron-binding protein aquarius</fullName>
    </submittedName>
</protein>
<feature type="domain" description="DNA2/NAM7 helicase helicase" evidence="3">
    <location>
        <begin position="804"/>
        <end position="1103"/>
    </location>
</feature>
<keyword evidence="1" id="KW-0508">mRNA splicing</keyword>
<dbReference type="InterPro" id="IPR048966">
    <property type="entry name" value="Aquarius_b-barrel"/>
</dbReference>
<name>A0A914DXT2_9BILA</name>
<dbReference type="InterPro" id="IPR026300">
    <property type="entry name" value="CWF11_fam"/>
</dbReference>
<dbReference type="GO" id="GO:0004386">
    <property type="term" value="F:helicase activity"/>
    <property type="evidence" value="ECO:0007669"/>
    <property type="project" value="InterPro"/>
</dbReference>
<dbReference type="InterPro" id="IPR045055">
    <property type="entry name" value="DNA2/NAM7-like"/>
</dbReference>
<keyword evidence="8" id="KW-1185">Reference proteome</keyword>
<evidence type="ECO:0000313" key="8">
    <source>
        <dbReference type="Proteomes" id="UP000887540"/>
    </source>
</evidence>
<dbReference type="PANTHER" id="PTHR10887:SF5">
    <property type="entry name" value="RNA HELICASE AQUARIUS"/>
    <property type="match status" value="1"/>
</dbReference>
<feature type="domain" description="RNA helicase aquarius insertion" evidence="7">
    <location>
        <begin position="714"/>
        <end position="791"/>
    </location>
</feature>
<feature type="compositionally biased region" description="Basic and acidic residues" evidence="2">
    <location>
        <begin position="1393"/>
        <end position="1406"/>
    </location>
</feature>
<evidence type="ECO:0000256" key="1">
    <source>
        <dbReference type="PIRNR" id="PIRNR038901"/>
    </source>
</evidence>
<evidence type="ECO:0000259" key="5">
    <source>
        <dbReference type="Pfam" id="PF16399"/>
    </source>
</evidence>
<dbReference type="PIRSF" id="PIRSF038901">
    <property type="entry name" value="AQR_cwf11"/>
    <property type="match status" value="1"/>
</dbReference>
<dbReference type="InterPro" id="IPR047187">
    <property type="entry name" value="SF1_C_Upf1"/>
</dbReference>
<proteinExistence type="inferred from homology"/>
<dbReference type="InterPro" id="IPR027417">
    <property type="entry name" value="P-loop_NTPase"/>
</dbReference>
<feature type="region of interest" description="Disordered" evidence="2">
    <location>
        <begin position="1382"/>
        <end position="1425"/>
    </location>
</feature>
<dbReference type="Pfam" id="PF21143">
    <property type="entry name" value="Aquarius_N_2nd"/>
    <property type="match status" value="1"/>
</dbReference>
<dbReference type="WBParaSite" id="ACRNAN_scaffold436.g33077.t1">
    <property type="protein sequence ID" value="ACRNAN_scaffold436.g33077.t1"/>
    <property type="gene ID" value="ACRNAN_scaffold436.g33077"/>
</dbReference>
<dbReference type="GO" id="GO:0000398">
    <property type="term" value="P:mRNA splicing, via spliceosome"/>
    <property type="evidence" value="ECO:0007669"/>
    <property type="project" value="InterPro"/>
</dbReference>
<dbReference type="Pfam" id="PF13087">
    <property type="entry name" value="AAA_12"/>
    <property type="match status" value="1"/>
</dbReference>
<dbReference type="InterPro" id="IPR032174">
    <property type="entry name" value="Aquarius_N"/>
</dbReference>
<evidence type="ECO:0000259" key="7">
    <source>
        <dbReference type="Pfam" id="PF21144"/>
    </source>
</evidence>
<dbReference type="InterPro" id="IPR048967">
    <property type="entry name" value="Aquarius_insert"/>
</dbReference>
<dbReference type="FunFam" id="3.40.50.300:FF:002863">
    <property type="entry name" value="Pre-mRNA-splicing factor cwf11"/>
    <property type="match status" value="1"/>
</dbReference>
<evidence type="ECO:0000259" key="3">
    <source>
        <dbReference type="Pfam" id="PF13086"/>
    </source>
</evidence>
<comment type="subcellular location">
    <subcellularLocation>
        <location evidence="1">Nucleus</location>
    </subcellularLocation>
</comment>
<evidence type="ECO:0000259" key="4">
    <source>
        <dbReference type="Pfam" id="PF13087"/>
    </source>
</evidence>
<feature type="compositionally biased region" description="Polar residues" evidence="2">
    <location>
        <begin position="1407"/>
        <end position="1417"/>
    </location>
</feature>
<evidence type="ECO:0000256" key="2">
    <source>
        <dbReference type="SAM" id="MobiDB-lite"/>
    </source>
</evidence>
<evidence type="ECO:0000259" key="6">
    <source>
        <dbReference type="Pfam" id="PF21143"/>
    </source>
</evidence>
<dbReference type="SUPFAM" id="SSF52540">
    <property type="entry name" value="P-loop containing nucleoside triphosphate hydrolases"/>
    <property type="match status" value="1"/>
</dbReference>
<dbReference type="Pfam" id="PF21144">
    <property type="entry name" value="Aquarius_N_3rd"/>
    <property type="match status" value="1"/>
</dbReference>
<dbReference type="Pfam" id="PF13086">
    <property type="entry name" value="AAA_11"/>
    <property type="match status" value="1"/>
</dbReference>
<dbReference type="GO" id="GO:0071013">
    <property type="term" value="C:catalytic step 2 spliceosome"/>
    <property type="evidence" value="ECO:0007669"/>
    <property type="project" value="TreeGrafter"/>
</dbReference>
<dbReference type="InterPro" id="IPR041677">
    <property type="entry name" value="DNA2/NAM7_AAA_11"/>
</dbReference>
<dbReference type="CDD" id="cd18808">
    <property type="entry name" value="SF1_C_Upf1"/>
    <property type="match status" value="1"/>
</dbReference>
<dbReference type="GO" id="GO:0003729">
    <property type="term" value="F:mRNA binding"/>
    <property type="evidence" value="ECO:0007669"/>
    <property type="project" value="TreeGrafter"/>
</dbReference>
<evidence type="ECO:0000313" key="9">
    <source>
        <dbReference type="WBParaSite" id="ACRNAN_scaffold436.g33077.t1"/>
    </source>
</evidence>
<feature type="domain" description="RNA helicase aquarius beta-barrel" evidence="6">
    <location>
        <begin position="501"/>
        <end position="666"/>
    </location>
</feature>
<dbReference type="Proteomes" id="UP000887540">
    <property type="component" value="Unplaced"/>
</dbReference>
<dbReference type="CDD" id="cd17935">
    <property type="entry name" value="EEXXQc_AQR"/>
    <property type="match status" value="1"/>
</dbReference>
<dbReference type="InterPro" id="IPR041679">
    <property type="entry name" value="DNA2/NAM7-like_C"/>
</dbReference>
<feature type="domain" description="RNA helicase aquarius N-terminal" evidence="5">
    <location>
        <begin position="26"/>
        <end position="422"/>
    </location>
</feature>
<dbReference type="Gene3D" id="3.40.50.300">
    <property type="entry name" value="P-loop containing nucleotide triphosphate hydrolases"/>
    <property type="match status" value="2"/>
</dbReference>
<reference evidence="9" key="1">
    <citation type="submission" date="2022-11" db="UniProtKB">
        <authorList>
            <consortium name="WormBaseParasite"/>
        </authorList>
    </citation>
    <scope>IDENTIFICATION</scope>
</reference>